<dbReference type="Gramene" id="OPUNC06G06870.1">
    <property type="protein sequence ID" value="OPUNC06G06870.1"/>
    <property type="gene ID" value="OPUNC06G06870"/>
</dbReference>
<dbReference type="OMA" id="IRYNIMM"/>
<dbReference type="GO" id="GO:0005737">
    <property type="term" value="C:cytoplasm"/>
    <property type="evidence" value="ECO:0007669"/>
    <property type="project" value="TreeGrafter"/>
</dbReference>
<keyword evidence="2 6" id="KW-0547">Nucleotide-binding</keyword>
<proteinExistence type="inferred from homology"/>
<dbReference type="Proteomes" id="UP000026962">
    <property type="component" value="Chromosome 6"/>
</dbReference>
<dbReference type="InterPro" id="IPR023617">
    <property type="entry name" value="Tyr-tRNA-ligase_arc/euk-type"/>
</dbReference>
<organism evidence="8">
    <name type="scientific">Oryza punctata</name>
    <name type="common">Red rice</name>
    <dbReference type="NCBI Taxonomy" id="4537"/>
    <lineage>
        <taxon>Eukaryota</taxon>
        <taxon>Viridiplantae</taxon>
        <taxon>Streptophyta</taxon>
        <taxon>Embryophyta</taxon>
        <taxon>Tracheophyta</taxon>
        <taxon>Spermatophyta</taxon>
        <taxon>Magnoliopsida</taxon>
        <taxon>Liliopsida</taxon>
        <taxon>Poales</taxon>
        <taxon>Poaceae</taxon>
        <taxon>BOP clade</taxon>
        <taxon>Oryzoideae</taxon>
        <taxon>Oryzeae</taxon>
        <taxon>Oryzinae</taxon>
        <taxon>Oryza</taxon>
    </lineage>
</organism>
<evidence type="ECO:0000256" key="7">
    <source>
        <dbReference type="SAM" id="MobiDB-lite"/>
    </source>
</evidence>
<dbReference type="GO" id="GO:0004831">
    <property type="term" value="F:tyrosine-tRNA ligase activity"/>
    <property type="evidence" value="ECO:0007669"/>
    <property type="project" value="InterPro"/>
</dbReference>
<dbReference type="PANTHER" id="PTHR46264">
    <property type="entry name" value="TYROSINE-TRNA LIGASE"/>
    <property type="match status" value="1"/>
</dbReference>
<sequence length="411" mass="47015">MRSPSKQPESPDSPSPRSALSAGSPSTAATQPQRLRCCEKFSHSPYRLTISQEYWEMNPAERFTVLSSIGDECMCEEGLLQLLKRKATPICCIWFQPTPEMKIEQGIMKTIHVNRMIKAGFQVKILMADWFAQRKSKIDTLDKARTIGLYNIEMWKAAGMDLHKVELLWLSDELNHHAPDYWPIAMDVARKTTMDEMIRTCGLEMYEPEVIPASEFFYPYIQVSAILCRKVDIWLLNVDHRDICMLAIDYCKDIKGENKPTILLHNTLPSLLKDPGFRNKANRGRTIFMEDEGEFLELKIRSAFCPPKVAGNPCLAYIEYVIFPWFGKFEVAQKEENGRNKTFASMQELIASYENGVIDCADVKLAFEKAINNILQPVRDYFRGNDEARALINALKGQMKMNRTKGQDTSG</sequence>
<evidence type="ECO:0000256" key="5">
    <source>
        <dbReference type="ARBA" id="ARBA00023146"/>
    </source>
</evidence>
<evidence type="ECO:0000256" key="3">
    <source>
        <dbReference type="ARBA" id="ARBA00022840"/>
    </source>
</evidence>
<keyword evidence="5 6" id="KW-0030">Aminoacyl-tRNA synthetase</keyword>
<evidence type="ECO:0000256" key="6">
    <source>
        <dbReference type="RuleBase" id="RU363036"/>
    </source>
</evidence>
<dbReference type="AlphaFoldDB" id="A0A0E0L9A1"/>
<protein>
    <submittedName>
        <fullName evidence="8">Uncharacterized protein</fullName>
    </submittedName>
</protein>
<dbReference type="GO" id="GO:0006437">
    <property type="term" value="P:tyrosyl-tRNA aminoacylation"/>
    <property type="evidence" value="ECO:0007669"/>
    <property type="project" value="TreeGrafter"/>
</dbReference>
<evidence type="ECO:0000256" key="4">
    <source>
        <dbReference type="ARBA" id="ARBA00022917"/>
    </source>
</evidence>
<keyword evidence="1 6" id="KW-0436">Ligase</keyword>
<keyword evidence="3 6" id="KW-0067">ATP-binding</keyword>
<evidence type="ECO:0000256" key="1">
    <source>
        <dbReference type="ARBA" id="ARBA00022598"/>
    </source>
</evidence>
<evidence type="ECO:0000313" key="9">
    <source>
        <dbReference type="Proteomes" id="UP000026962"/>
    </source>
</evidence>
<dbReference type="EnsemblPlants" id="OPUNC06G06870.1">
    <property type="protein sequence ID" value="OPUNC06G06870.1"/>
    <property type="gene ID" value="OPUNC06G06870"/>
</dbReference>
<feature type="region of interest" description="Disordered" evidence="7">
    <location>
        <begin position="1"/>
        <end position="32"/>
    </location>
</feature>
<dbReference type="GO" id="GO:0005524">
    <property type="term" value="F:ATP binding"/>
    <property type="evidence" value="ECO:0007669"/>
    <property type="project" value="UniProtKB-KW"/>
</dbReference>
<dbReference type="PANTHER" id="PTHR46264:SF5">
    <property type="entry name" value="TYROSINE--TRNA LIGASE"/>
    <property type="match status" value="1"/>
</dbReference>
<dbReference type="Gene3D" id="1.10.240.10">
    <property type="entry name" value="Tyrosyl-Transfer RNA Synthetase"/>
    <property type="match status" value="1"/>
</dbReference>
<dbReference type="HOGENOM" id="CLU_035267_1_0_1"/>
<reference evidence="8" key="2">
    <citation type="submission" date="2018-05" db="EMBL/GenBank/DDBJ databases">
        <title>OpunRS2 (Oryza punctata Reference Sequence Version 2).</title>
        <authorList>
            <person name="Zhang J."/>
            <person name="Kudrna D."/>
            <person name="Lee S."/>
            <person name="Talag J."/>
            <person name="Welchert J."/>
            <person name="Wing R.A."/>
        </authorList>
    </citation>
    <scope>NUCLEOTIDE SEQUENCE [LARGE SCALE GENOMIC DNA]</scope>
</reference>
<comment type="similarity">
    <text evidence="6">Belongs to the class-I aminoacyl-tRNA synthetase family.</text>
</comment>
<keyword evidence="4 6" id="KW-0648">Protein biosynthesis</keyword>
<dbReference type="STRING" id="4537.A0A0E0L9A1"/>
<evidence type="ECO:0000313" key="8">
    <source>
        <dbReference type="EnsemblPlants" id="OPUNC06G06870.1"/>
    </source>
</evidence>
<dbReference type="Pfam" id="PF00579">
    <property type="entry name" value="tRNA-synt_1b"/>
    <property type="match status" value="1"/>
</dbReference>
<dbReference type="eggNOG" id="KOG2144">
    <property type="taxonomic scope" value="Eukaryota"/>
</dbReference>
<evidence type="ECO:0000256" key="2">
    <source>
        <dbReference type="ARBA" id="ARBA00022741"/>
    </source>
</evidence>
<dbReference type="SUPFAM" id="SSF52374">
    <property type="entry name" value="Nucleotidylyl transferase"/>
    <property type="match status" value="1"/>
</dbReference>
<name>A0A0E0L9A1_ORYPU</name>
<reference evidence="8" key="1">
    <citation type="submission" date="2015-04" db="UniProtKB">
        <authorList>
            <consortium name="EnsemblPlants"/>
        </authorList>
    </citation>
    <scope>IDENTIFICATION</scope>
</reference>
<dbReference type="InterPro" id="IPR050489">
    <property type="entry name" value="Tyr-tRNA_synthase"/>
</dbReference>
<accession>A0A0E0L9A1</accession>
<keyword evidence="9" id="KW-1185">Reference proteome</keyword>
<dbReference type="InterPro" id="IPR002305">
    <property type="entry name" value="aa-tRNA-synth_Ic"/>
</dbReference>
<dbReference type="InterPro" id="IPR014729">
    <property type="entry name" value="Rossmann-like_a/b/a_fold"/>
</dbReference>
<dbReference type="Gene3D" id="3.40.50.620">
    <property type="entry name" value="HUPs"/>
    <property type="match status" value="1"/>
</dbReference>
<dbReference type="PIRSF" id="PIRSF006588">
    <property type="entry name" value="TyrRS_arch_euk"/>
    <property type="match status" value="1"/>
</dbReference>